<comment type="caution">
    <text evidence="1">The sequence shown here is derived from an EMBL/GenBank/DDBJ whole genome shotgun (WGS) entry which is preliminary data.</text>
</comment>
<gene>
    <name evidence="1" type="ORF">BWK59_02155</name>
</gene>
<protein>
    <submittedName>
        <fullName evidence="1">Uncharacterized protein</fullName>
    </submittedName>
</protein>
<dbReference type="RefSeq" id="WP_088390602.1">
    <property type="nucleotide sequence ID" value="NZ_MTCZ01000009.1"/>
</dbReference>
<accession>A0A2D0AIV6</accession>
<dbReference type="AlphaFoldDB" id="A0A2D0AIV6"/>
<dbReference type="EMBL" id="MTCZ01000009">
    <property type="protein sequence ID" value="OWP85061.1"/>
    <property type="molecule type" value="Genomic_DNA"/>
</dbReference>
<dbReference type="Proteomes" id="UP000197768">
    <property type="component" value="Unassembled WGS sequence"/>
</dbReference>
<proteinExistence type="predicted"/>
<evidence type="ECO:0000313" key="2">
    <source>
        <dbReference type="Proteomes" id="UP000197768"/>
    </source>
</evidence>
<reference evidence="1 2" key="1">
    <citation type="journal article" date="2017" name="Infect. Genet. Evol.">
        <title>Comparative genome analysis of fish pathogen Flavobacterium columnare reveals extensive sequence diversity within the species.</title>
        <authorList>
            <person name="Kayansamruaj P."/>
            <person name="Dong H.T."/>
            <person name="Hirono I."/>
            <person name="Kondo H."/>
            <person name="Senapin S."/>
            <person name="Rodkhum C."/>
        </authorList>
    </citation>
    <scope>NUCLEOTIDE SEQUENCE [LARGE SCALE GENOMIC DNA]</scope>
    <source>
        <strain evidence="1 2">1215</strain>
    </source>
</reference>
<evidence type="ECO:0000313" key="1">
    <source>
        <dbReference type="EMBL" id="OWP85061.1"/>
    </source>
</evidence>
<sequence>MKKLDYLIRRQFEQRGYMAGLSFGIQPTESQSKILFEDKKALKHYADVVENAIKGFQNILLEKYNKYFEIIIYEIYWFPLDTTSELMNYTTIRILSDYFSLDFYSFLSIDEAKQFHFLHDLKFEQVENNRFLLR</sequence>
<name>A0A2D0AIV6_9FLAO</name>
<organism evidence="1 2">
    <name type="scientific">Flavobacterium davisii</name>
    <dbReference type="NCBI Taxonomy" id="2906077"/>
    <lineage>
        <taxon>Bacteria</taxon>
        <taxon>Pseudomonadati</taxon>
        <taxon>Bacteroidota</taxon>
        <taxon>Flavobacteriia</taxon>
        <taxon>Flavobacteriales</taxon>
        <taxon>Flavobacteriaceae</taxon>
        <taxon>Flavobacterium</taxon>
    </lineage>
</organism>